<dbReference type="EMBL" id="KQ087220">
    <property type="protein sequence ID" value="KLT41310.1"/>
    <property type="molecule type" value="Genomic_DNA"/>
</dbReference>
<dbReference type="Proteomes" id="UP000053611">
    <property type="component" value="Unassembled WGS sequence"/>
</dbReference>
<dbReference type="GeneID" id="28980022"/>
<dbReference type="OrthoDB" id="3353673at2759"/>
<gene>
    <name evidence="3" type="ORF">CC85DRAFT_125064</name>
</gene>
<dbReference type="RefSeq" id="XP_018277801.1">
    <property type="nucleotide sequence ID" value="XM_018419419.1"/>
</dbReference>
<dbReference type="AlphaFoldDB" id="A0A0J0XJM4"/>
<dbReference type="STRING" id="879819.A0A0J0XJM4"/>
<feature type="region of interest" description="Disordered" evidence="2">
    <location>
        <begin position="110"/>
        <end position="151"/>
    </location>
</feature>
<feature type="region of interest" description="Disordered" evidence="2">
    <location>
        <begin position="281"/>
        <end position="307"/>
    </location>
</feature>
<reference evidence="3 4" key="1">
    <citation type="submission" date="2015-03" db="EMBL/GenBank/DDBJ databases">
        <title>Genomics and transcriptomics of the oil-accumulating basidiomycete yeast T. oleaginosus allow insights into substrate utilization and the diverse evolutionary trajectories of mating systems in fungi.</title>
        <authorList>
            <consortium name="DOE Joint Genome Institute"/>
            <person name="Kourist R."/>
            <person name="Kracht O."/>
            <person name="Bracharz F."/>
            <person name="Lipzen A."/>
            <person name="Nolan M."/>
            <person name="Ohm R."/>
            <person name="Grigoriev I."/>
            <person name="Sun S."/>
            <person name="Heitman J."/>
            <person name="Bruck T."/>
            <person name="Nowrousian M."/>
        </authorList>
    </citation>
    <scope>NUCLEOTIDE SEQUENCE [LARGE SCALE GENOMIC DNA]</scope>
    <source>
        <strain evidence="3 4">IBC0246</strain>
    </source>
</reference>
<feature type="region of interest" description="Disordered" evidence="2">
    <location>
        <begin position="1"/>
        <end position="63"/>
    </location>
</feature>
<keyword evidence="1" id="KW-0175">Coiled coil</keyword>
<evidence type="ECO:0000256" key="1">
    <source>
        <dbReference type="SAM" id="Coils"/>
    </source>
</evidence>
<evidence type="ECO:0000313" key="3">
    <source>
        <dbReference type="EMBL" id="KLT41310.1"/>
    </source>
</evidence>
<evidence type="ECO:0008006" key="5">
    <source>
        <dbReference type="Google" id="ProtNLM"/>
    </source>
</evidence>
<proteinExistence type="predicted"/>
<keyword evidence="4" id="KW-1185">Reference proteome</keyword>
<sequence length="419" mass="47279">MPPGYPRHPSQSAAHLGRRVNPQDLAVLPSHDLPSYYDPPSPSSTSSSSRDDVYGTFVSNQGNKLEPNARWQRVGKMCSWGPTFEETQRDRRSRKRIRLCLEQLLPESAAEVGEPAPQNIIDAEEGRRERKKQKQEDEQYLLPHLRSPSPPLSTEDLAPILALPRSYLDIVTSPAFRYSLGDDTMERGLQQTAADLLEGEKGLMQALGRLREVLRLRERDVSSFRPAMNGEASGSREEAHGTVANGSNGPSNQERIPPLPHVSETDNLWRVTQELLNAQPPPEISFTRTKPGTAVEAPPPTSPTVKAQPKLTPIHRLFTCPDGMTLEANPIADDPRWAMGPNHYAQRQIKYNLDLPTQQHAVDEALERIWELLADCNEYKERLEEARERVSDVARVRKAVWKVIKRRAGRELDRMEKNL</sequence>
<feature type="region of interest" description="Disordered" evidence="2">
    <location>
        <begin position="225"/>
        <end position="259"/>
    </location>
</feature>
<evidence type="ECO:0000313" key="4">
    <source>
        <dbReference type="Proteomes" id="UP000053611"/>
    </source>
</evidence>
<feature type="compositionally biased region" description="Polar residues" evidence="2">
    <location>
        <begin position="244"/>
        <end position="254"/>
    </location>
</feature>
<evidence type="ECO:0000256" key="2">
    <source>
        <dbReference type="SAM" id="MobiDB-lite"/>
    </source>
</evidence>
<accession>A0A0J0XJM4</accession>
<organism evidence="3 4">
    <name type="scientific">Cutaneotrichosporon oleaginosum</name>
    <dbReference type="NCBI Taxonomy" id="879819"/>
    <lineage>
        <taxon>Eukaryota</taxon>
        <taxon>Fungi</taxon>
        <taxon>Dikarya</taxon>
        <taxon>Basidiomycota</taxon>
        <taxon>Agaricomycotina</taxon>
        <taxon>Tremellomycetes</taxon>
        <taxon>Trichosporonales</taxon>
        <taxon>Trichosporonaceae</taxon>
        <taxon>Cutaneotrichosporon</taxon>
    </lineage>
</organism>
<feature type="coiled-coil region" evidence="1">
    <location>
        <begin position="362"/>
        <end position="396"/>
    </location>
</feature>
<name>A0A0J0XJM4_9TREE</name>
<protein>
    <recommendedName>
        <fullName evidence="5">Transcriptional regulatory protein RXT2 N-terminal domain-containing protein</fullName>
    </recommendedName>
</protein>